<dbReference type="EMBL" id="BLXT01003772">
    <property type="protein sequence ID" value="GFO06445.1"/>
    <property type="molecule type" value="Genomic_DNA"/>
</dbReference>
<comment type="caution">
    <text evidence="1">The sequence shown here is derived from an EMBL/GenBank/DDBJ whole genome shotgun (WGS) entry which is preliminary data.</text>
</comment>
<evidence type="ECO:0000313" key="1">
    <source>
        <dbReference type="EMBL" id="GFO06445.1"/>
    </source>
</evidence>
<dbReference type="AlphaFoldDB" id="A0AAV4AE53"/>
<dbReference type="Proteomes" id="UP000735302">
    <property type="component" value="Unassembled WGS sequence"/>
</dbReference>
<sequence>MGEISEDEDDFTARSAASSPSLDLDLGLESEQQQQWTYILVDFAHNLEPFSEFVGPVHDLPVKSEPLDFFQLFFRDSLLRTFAKETNRYAEQQQAAKGTTDSYWKPATLTDIRKHICSSVYKPKQNLSVDEAMVAYTGQVLFKQTIKNKPTPGNSRSGAWPKQSLVTC</sequence>
<protein>
    <submittedName>
        <fullName evidence="1">PiggyBac transposable element-derived protein 4-like</fullName>
    </submittedName>
</protein>
<name>A0AAV4AE53_9GAST</name>
<dbReference type="PANTHER" id="PTHR46599">
    <property type="entry name" value="PIGGYBAC TRANSPOSABLE ELEMENT-DERIVED PROTEIN 4"/>
    <property type="match status" value="1"/>
</dbReference>
<gene>
    <name evidence="1" type="ORF">PoB_003295000</name>
</gene>
<organism evidence="1 2">
    <name type="scientific">Plakobranchus ocellatus</name>
    <dbReference type="NCBI Taxonomy" id="259542"/>
    <lineage>
        <taxon>Eukaryota</taxon>
        <taxon>Metazoa</taxon>
        <taxon>Spiralia</taxon>
        <taxon>Lophotrochozoa</taxon>
        <taxon>Mollusca</taxon>
        <taxon>Gastropoda</taxon>
        <taxon>Heterobranchia</taxon>
        <taxon>Euthyneura</taxon>
        <taxon>Panpulmonata</taxon>
        <taxon>Sacoglossa</taxon>
        <taxon>Placobranchoidea</taxon>
        <taxon>Plakobranchidae</taxon>
        <taxon>Plakobranchus</taxon>
    </lineage>
</organism>
<accession>A0AAV4AE53</accession>
<evidence type="ECO:0000313" key="2">
    <source>
        <dbReference type="Proteomes" id="UP000735302"/>
    </source>
</evidence>
<keyword evidence="2" id="KW-1185">Reference proteome</keyword>
<reference evidence="1 2" key="1">
    <citation type="journal article" date="2021" name="Elife">
        <title>Chloroplast acquisition without the gene transfer in kleptoplastic sea slugs, Plakobranchus ocellatus.</title>
        <authorList>
            <person name="Maeda T."/>
            <person name="Takahashi S."/>
            <person name="Yoshida T."/>
            <person name="Shimamura S."/>
            <person name="Takaki Y."/>
            <person name="Nagai Y."/>
            <person name="Toyoda A."/>
            <person name="Suzuki Y."/>
            <person name="Arimoto A."/>
            <person name="Ishii H."/>
            <person name="Satoh N."/>
            <person name="Nishiyama T."/>
            <person name="Hasebe M."/>
            <person name="Maruyama T."/>
            <person name="Minagawa J."/>
            <person name="Obokata J."/>
            <person name="Shigenobu S."/>
        </authorList>
    </citation>
    <scope>NUCLEOTIDE SEQUENCE [LARGE SCALE GENOMIC DNA]</scope>
</reference>
<proteinExistence type="predicted"/>
<dbReference type="PANTHER" id="PTHR46599:SF2">
    <property type="entry name" value="PIGGYBAC TRANSPOSABLE ELEMENT-DERIVED PROTEIN 4-LIKE"/>
    <property type="match status" value="1"/>
</dbReference>